<comment type="caution">
    <text evidence="1">The sequence shown here is derived from an EMBL/GenBank/DDBJ whole genome shotgun (WGS) entry which is preliminary data.</text>
</comment>
<reference evidence="1 2" key="1">
    <citation type="submission" date="2014-11" db="EMBL/GenBank/DDBJ databases">
        <title>Genetic blueprint of the zoonotic pathogen Toxocara canis.</title>
        <authorList>
            <person name="Zhu X.-Q."/>
            <person name="Korhonen P.K."/>
            <person name="Cai H."/>
            <person name="Young N.D."/>
            <person name="Nejsum P."/>
            <person name="von Samson-Himmelstjerna G."/>
            <person name="Boag P.R."/>
            <person name="Tan P."/>
            <person name="Li Q."/>
            <person name="Min J."/>
            <person name="Yang Y."/>
            <person name="Wang X."/>
            <person name="Fang X."/>
            <person name="Hall R.S."/>
            <person name="Hofmann A."/>
            <person name="Sternberg P.W."/>
            <person name="Jex A.R."/>
            <person name="Gasser R.B."/>
        </authorList>
    </citation>
    <scope>NUCLEOTIDE SEQUENCE [LARGE SCALE GENOMIC DNA]</scope>
    <source>
        <strain evidence="1">PN_DK_2014</strain>
    </source>
</reference>
<gene>
    <name evidence="1" type="ORF">Tcan_01299</name>
</gene>
<evidence type="ECO:0000313" key="2">
    <source>
        <dbReference type="Proteomes" id="UP000031036"/>
    </source>
</evidence>
<organism evidence="1 2">
    <name type="scientific">Toxocara canis</name>
    <name type="common">Canine roundworm</name>
    <dbReference type="NCBI Taxonomy" id="6265"/>
    <lineage>
        <taxon>Eukaryota</taxon>
        <taxon>Metazoa</taxon>
        <taxon>Ecdysozoa</taxon>
        <taxon>Nematoda</taxon>
        <taxon>Chromadorea</taxon>
        <taxon>Rhabditida</taxon>
        <taxon>Spirurina</taxon>
        <taxon>Ascaridomorpha</taxon>
        <taxon>Ascaridoidea</taxon>
        <taxon>Toxocaridae</taxon>
        <taxon>Toxocara</taxon>
    </lineage>
</organism>
<dbReference type="EMBL" id="JPKZ01003252">
    <property type="protein sequence ID" value="KHN72410.1"/>
    <property type="molecule type" value="Genomic_DNA"/>
</dbReference>
<protein>
    <submittedName>
        <fullName evidence="1">Uncharacterized protein</fullName>
    </submittedName>
</protein>
<keyword evidence="2" id="KW-1185">Reference proteome</keyword>
<feature type="non-terminal residue" evidence="1">
    <location>
        <position position="1"/>
    </location>
</feature>
<proteinExistence type="predicted"/>
<sequence>FGFLDISIIRSMRAPNRSLSPAILPDLKIPNAVNNNRPDHSWFVRARNMHPIV</sequence>
<feature type="non-terminal residue" evidence="1">
    <location>
        <position position="53"/>
    </location>
</feature>
<dbReference type="Proteomes" id="UP000031036">
    <property type="component" value="Unassembled WGS sequence"/>
</dbReference>
<name>A0A0B2UU65_TOXCA</name>
<evidence type="ECO:0000313" key="1">
    <source>
        <dbReference type="EMBL" id="KHN72410.1"/>
    </source>
</evidence>
<dbReference type="AlphaFoldDB" id="A0A0B2UU65"/>
<accession>A0A0B2UU65</accession>